<dbReference type="UniPathway" id="UPA00359">
    <property type="reaction ID" value="UER00482"/>
</dbReference>
<accession>A0A398C891</accession>
<evidence type="ECO:0000313" key="15">
    <source>
        <dbReference type="Proteomes" id="UP000266302"/>
    </source>
</evidence>
<gene>
    <name evidence="13" type="primary">lpxK</name>
    <name evidence="14" type="ORF">D3F03_02630</name>
</gene>
<comment type="pathway">
    <text evidence="2 13">Glycolipid biosynthesis; lipid IV(A) biosynthesis; lipid IV(A) from (3R)-3-hydroxytetradecanoyl-[acyl-carrier-protein] and UDP-N-acetyl-alpha-D-glucosamine: step 6/6.</text>
</comment>
<evidence type="ECO:0000256" key="11">
    <source>
        <dbReference type="ARBA" id="ARBA00023098"/>
    </source>
</evidence>
<dbReference type="EC" id="2.7.1.130" evidence="3 13"/>
<dbReference type="PANTHER" id="PTHR42724">
    <property type="entry name" value="TETRAACYLDISACCHARIDE 4'-KINASE"/>
    <property type="match status" value="1"/>
</dbReference>
<evidence type="ECO:0000256" key="8">
    <source>
        <dbReference type="ARBA" id="ARBA00022741"/>
    </source>
</evidence>
<comment type="caution">
    <text evidence="14">The sequence shown here is derived from an EMBL/GenBank/DDBJ whole genome shotgun (WGS) entry which is preliminary data.</text>
</comment>
<comment type="similarity">
    <text evidence="13">Belongs to the LpxK family.</text>
</comment>
<dbReference type="SUPFAM" id="SSF52540">
    <property type="entry name" value="P-loop containing nucleoside triphosphate hydrolases"/>
    <property type="match status" value="1"/>
</dbReference>
<sequence length="332" mass="35846">MQRVWARRGAASRALWPLSLLYRALVALRRYLYRIGWLHSARLPVPVIVVGNVVAGGAGKTPVVMALVQHLQSRGMHPGVISRGYGRRSRGVHHVQADSAVSEVGDEPALIARRCAVPVVVAEQRSAAGLALLARHPQTDVIVCDDGLQHLALARDLEICVFGAQGVGNGWPMPAGPLREHWPRAVDFVVYAGSPPPSSGALSFPIERQLGDAAITANGQRVPLSSLAGEALLAVAGTARPEDFFAMLRAHGVPLQQTLALPDHFDFNSWKPNTDKRQRLICTEKDAVKLWPRFPDALAVPLEVRLDPGFFAALDKRLAQLGSLSSSLRSPS</sequence>
<keyword evidence="15" id="KW-1185">Reference proteome</keyword>
<dbReference type="Proteomes" id="UP000266302">
    <property type="component" value="Unassembled WGS sequence"/>
</dbReference>
<proteinExistence type="inferred from homology"/>
<dbReference type="GO" id="GO:0005886">
    <property type="term" value="C:plasma membrane"/>
    <property type="evidence" value="ECO:0007669"/>
    <property type="project" value="TreeGrafter"/>
</dbReference>
<dbReference type="GO" id="GO:0009029">
    <property type="term" value="F:lipid-A 4'-kinase activity"/>
    <property type="evidence" value="ECO:0007669"/>
    <property type="project" value="UniProtKB-UniRule"/>
</dbReference>
<dbReference type="InterPro" id="IPR003758">
    <property type="entry name" value="LpxK"/>
</dbReference>
<dbReference type="NCBIfam" id="TIGR00682">
    <property type="entry name" value="lpxK"/>
    <property type="match status" value="1"/>
</dbReference>
<dbReference type="RefSeq" id="WP_119107795.1">
    <property type="nucleotide sequence ID" value="NZ_QXJC01000001.1"/>
</dbReference>
<evidence type="ECO:0000256" key="12">
    <source>
        <dbReference type="ARBA" id="ARBA00029757"/>
    </source>
</evidence>
<dbReference type="AlphaFoldDB" id="A0A398C891"/>
<comment type="catalytic activity">
    <reaction evidence="13">
        <text>a lipid A disaccharide + ATP = a lipid IVA + ADP + H(+)</text>
        <dbReference type="Rhea" id="RHEA:67840"/>
        <dbReference type="ChEBI" id="CHEBI:15378"/>
        <dbReference type="ChEBI" id="CHEBI:30616"/>
        <dbReference type="ChEBI" id="CHEBI:176343"/>
        <dbReference type="ChEBI" id="CHEBI:176425"/>
        <dbReference type="ChEBI" id="CHEBI:456216"/>
        <dbReference type="EC" id="2.7.1.130"/>
    </reaction>
</comment>
<evidence type="ECO:0000256" key="5">
    <source>
        <dbReference type="ARBA" id="ARBA00022516"/>
    </source>
</evidence>
<reference evidence="14 15" key="1">
    <citation type="submission" date="2018-09" db="EMBL/GenBank/DDBJ databases">
        <title>Draft genome of Simplicispira sp. NY-02.</title>
        <authorList>
            <person name="Im W.T."/>
        </authorList>
    </citation>
    <scope>NUCLEOTIDE SEQUENCE [LARGE SCALE GENOMIC DNA]</scope>
    <source>
        <strain evidence="14 15">NY-02</strain>
    </source>
</reference>
<keyword evidence="8 13" id="KW-0547">Nucleotide-binding</keyword>
<keyword evidence="9 13" id="KW-0418">Kinase</keyword>
<protein>
    <recommendedName>
        <fullName evidence="4 13">Tetraacyldisaccharide 4'-kinase</fullName>
        <ecNumber evidence="3 13">2.7.1.130</ecNumber>
    </recommendedName>
    <alternativeName>
        <fullName evidence="12 13">Lipid A 4'-kinase</fullName>
    </alternativeName>
</protein>
<evidence type="ECO:0000256" key="7">
    <source>
        <dbReference type="ARBA" id="ARBA00022679"/>
    </source>
</evidence>
<dbReference type="InterPro" id="IPR027417">
    <property type="entry name" value="P-loop_NTPase"/>
</dbReference>
<dbReference type="GO" id="GO:0009245">
    <property type="term" value="P:lipid A biosynthetic process"/>
    <property type="evidence" value="ECO:0007669"/>
    <property type="project" value="UniProtKB-UniRule"/>
</dbReference>
<evidence type="ECO:0000256" key="9">
    <source>
        <dbReference type="ARBA" id="ARBA00022777"/>
    </source>
</evidence>
<dbReference type="Pfam" id="PF02606">
    <property type="entry name" value="LpxK"/>
    <property type="match status" value="1"/>
</dbReference>
<dbReference type="OrthoDB" id="9766423at2"/>
<keyword evidence="10 13" id="KW-0067">ATP-binding</keyword>
<evidence type="ECO:0000256" key="1">
    <source>
        <dbReference type="ARBA" id="ARBA00002274"/>
    </source>
</evidence>
<evidence type="ECO:0000256" key="6">
    <source>
        <dbReference type="ARBA" id="ARBA00022556"/>
    </source>
</evidence>
<dbReference type="GO" id="GO:0009244">
    <property type="term" value="P:lipopolysaccharide core region biosynthetic process"/>
    <property type="evidence" value="ECO:0007669"/>
    <property type="project" value="TreeGrafter"/>
</dbReference>
<organism evidence="14 15">
    <name type="scientific">Simplicispira hankyongi</name>
    <dbReference type="NCBI Taxonomy" id="2315688"/>
    <lineage>
        <taxon>Bacteria</taxon>
        <taxon>Pseudomonadati</taxon>
        <taxon>Pseudomonadota</taxon>
        <taxon>Betaproteobacteria</taxon>
        <taxon>Burkholderiales</taxon>
        <taxon>Comamonadaceae</taxon>
        <taxon>Simplicispira</taxon>
    </lineage>
</organism>
<evidence type="ECO:0000256" key="13">
    <source>
        <dbReference type="HAMAP-Rule" id="MF_00409"/>
    </source>
</evidence>
<keyword evidence="11 13" id="KW-0443">Lipid metabolism</keyword>
<evidence type="ECO:0000256" key="2">
    <source>
        <dbReference type="ARBA" id="ARBA00004870"/>
    </source>
</evidence>
<dbReference type="PANTHER" id="PTHR42724:SF1">
    <property type="entry name" value="TETRAACYLDISACCHARIDE 4'-KINASE, MITOCHONDRIAL-RELATED"/>
    <property type="match status" value="1"/>
</dbReference>
<dbReference type="GO" id="GO:0005524">
    <property type="term" value="F:ATP binding"/>
    <property type="evidence" value="ECO:0007669"/>
    <property type="project" value="UniProtKB-UniRule"/>
</dbReference>
<dbReference type="EMBL" id="QXJC01000001">
    <property type="protein sequence ID" value="RID99345.1"/>
    <property type="molecule type" value="Genomic_DNA"/>
</dbReference>
<evidence type="ECO:0000256" key="10">
    <source>
        <dbReference type="ARBA" id="ARBA00022840"/>
    </source>
</evidence>
<evidence type="ECO:0000313" key="14">
    <source>
        <dbReference type="EMBL" id="RID99345.1"/>
    </source>
</evidence>
<evidence type="ECO:0000256" key="4">
    <source>
        <dbReference type="ARBA" id="ARBA00016436"/>
    </source>
</evidence>
<keyword evidence="7 13" id="KW-0808">Transferase</keyword>
<feature type="binding site" evidence="13">
    <location>
        <begin position="54"/>
        <end position="61"/>
    </location>
    <ligand>
        <name>ATP</name>
        <dbReference type="ChEBI" id="CHEBI:30616"/>
    </ligand>
</feature>
<keyword evidence="5 13" id="KW-0444">Lipid biosynthesis</keyword>
<dbReference type="HAMAP" id="MF_00409">
    <property type="entry name" value="LpxK"/>
    <property type="match status" value="1"/>
</dbReference>
<keyword evidence="6 13" id="KW-0441">Lipid A biosynthesis</keyword>
<evidence type="ECO:0000256" key="3">
    <source>
        <dbReference type="ARBA" id="ARBA00012071"/>
    </source>
</evidence>
<comment type="function">
    <text evidence="1 13">Transfers the gamma-phosphate of ATP to the 4'-position of a tetraacyldisaccharide 1-phosphate intermediate (termed DS-1-P) to form tetraacyldisaccharide 1,4'-bis-phosphate (lipid IVA).</text>
</comment>
<name>A0A398C891_9BURK</name>